<keyword evidence="2" id="KW-0472">Membrane</keyword>
<feature type="region of interest" description="Disordered" evidence="1">
    <location>
        <begin position="98"/>
        <end position="129"/>
    </location>
</feature>
<keyword evidence="2" id="KW-1133">Transmembrane helix</keyword>
<comment type="caution">
    <text evidence="3">The sequence shown here is derived from an EMBL/GenBank/DDBJ whole genome shotgun (WGS) entry which is preliminary data.</text>
</comment>
<name>A0A9P8HU91_9PEZI</name>
<evidence type="ECO:0000313" key="4">
    <source>
        <dbReference type="Proteomes" id="UP000698800"/>
    </source>
</evidence>
<evidence type="ECO:0000256" key="1">
    <source>
        <dbReference type="SAM" id="MobiDB-lite"/>
    </source>
</evidence>
<feature type="region of interest" description="Disordered" evidence="1">
    <location>
        <begin position="287"/>
        <end position="364"/>
    </location>
</feature>
<evidence type="ECO:0000256" key="2">
    <source>
        <dbReference type="SAM" id="Phobius"/>
    </source>
</evidence>
<keyword evidence="2" id="KW-0812">Transmembrane</keyword>
<dbReference type="EMBL" id="JAGHQL010000274">
    <property type="protein sequence ID" value="KAH0534094.1"/>
    <property type="molecule type" value="Genomic_DNA"/>
</dbReference>
<protein>
    <submittedName>
        <fullName evidence="3">Uncharacterized protein</fullName>
    </submittedName>
</protein>
<gene>
    <name evidence="3" type="ORF">FGG08_007303</name>
</gene>
<dbReference type="AlphaFoldDB" id="A0A9P8HU91"/>
<reference evidence="3" key="1">
    <citation type="submission" date="2021-03" db="EMBL/GenBank/DDBJ databases">
        <title>Comparative genomics and phylogenomic investigation of the class Geoglossomycetes provide insights into ecological specialization and systematics.</title>
        <authorList>
            <person name="Melie T."/>
            <person name="Pirro S."/>
            <person name="Miller A.N."/>
            <person name="Quandt A."/>
        </authorList>
    </citation>
    <scope>NUCLEOTIDE SEQUENCE</scope>
    <source>
        <strain evidence="3">GBOQ0MN5Z8</strain>
    </source>
</reference>
<dbReference type="Proteomes" id="UP000698800">
    <property type="component" value="Unassembled WGS sequence"/>
</dbReference>
<evidence type="ECO:0000313" key="3">
    <source>
        <dbReference type="EMBL" id="KAH0534094.1"/>
    </source>
</evidence>
<organism evidence="3 4">
    <name type="scientific">Glutinoglossum americanum</name>
    <dbReference type="NCBI Taxonomy" id="1670608"/>
    <lineage>
        <taxon>Eukaryota</taxon>
        <taxon>Fungi</taxon>
        <taxon>Dikarya</taxon>
        <taxon>Ascomycota</taxon>
        <taxon>Pezizomycotina</taxon>
        <taxon>Geoglossomycetes</taxon>
        <taxon>Geoglossales</taxon>
        <taxon>Geoglossaceae</taxon>
        <taxon>Glutinoglossum</taxon>
    </lineage>
</organism>
<proteinExistence type="predicted"/>
<feature type="region of interest" description="Disordered" evidence="1">
    <location>
        <begin position="166"/>
        <end position="190"/>
    </location>
</feature>
<accession>A0A9P8HU91</accession>
<keyword evidence="4" id="KW-1185">Reference proteome</keyword>
<sequence>MTRVEGAAASSSGSAHKTLWNALKVGEVGIGCCPSGFVCADDLAVDCSWSATPGQVQSGKSFGDSCSLTRTAVTIGTDLSDVLGGALRVQLVTEGPKISHASRTSSPGHVASNKGSHPGGSGSGSSTKQSGKLSIGAKVGIGLCILLIFIAAVIALSLWRLRRSSKKAGPDQPSYMPSAGGDATGTPGLDVNHGVVLGAIRDGVTDKPELETNATSAGFRGAPPATAAITELPTRQLDESMREQAIGTLDPITTTLAGRQELEDTERKIPESDAALAANTAIVHELENTLPPSPPHRDAERGPAPTPSQPLSNEPWRQSEPLDESEPPHLRGASELPAGTLPEPNAAATTPSATRGGSAERLGDLRAEEAMLEAEIARFKELRRVKDEIRGAEEERREQ</sequence>
<feature type="transmembrane region" description="Helical" evidence="2">
    <location>
        <begin position="139"/>
        <end position="159"/>
    </location>
</feature>